<comment type="caution">
    <text evidence="4">The sequence shown here is derived from an EMBL/GenBank/DDBJ whole genome shotgun (WGS) entry which is preliminary data.</text>
</comment>
<dbReference type="GO" id="GO:0000160">
    <property type="term" value="P:phosphorelay signal transduction system"/>
    <property type="evidence" value="ECO:0007669"/>
    <property type="project" value="InterPro"/>
</dbReference>
<dbReference type="EMBL" id="LZJY01000192">
    <property type="protein sequence ID" value="OBI03840.1"/>
    <property type="molecule type" value="Genomic_DNA"/>
</dbReference>
<dbReference type="CDD" id="cd00156">
    <property type="entry name" value="REC"/>
    <property type="match status" value="1"/>
</dbReference>
<dbReference type="PANTHER" id="PTHR44591:SF3">
    <property type="entry name" value="RESPONSE REGULATORY DOMAIN-CONTAINING PROTEIN"/>
    <property type="match status" value="1"/>
</dbReference>
<dbReference type="InterPro" id="IPR050595">
    <property type="entry name" value="Bact_response_regulator"/>
</dbReference>
<dbReference type="SUPFAM" id="SSF52172">
    <property type="entry name" value="CheY-like"/>
    <property type="match status" value="1"/>
</dbReference>
<evidence type="ECO:0000313" key="5">
    <source>
        <dbReference type="Proteomes" id="UP000092207"/>
    </source>
</evidence>
<dbReference type="SMART" id="SM00448">
    <property type="entry name" value="REC"/>
    <property type="match status" value="1"/>
</dbReference>
<dbReference type="Pfam" id="PF00072">
    <property type="entry name" value="Response_reg"/>
    <property type="match status" value="1"/>
</dbReference>
<evidence type="ECO:0000256" key="1">
    <source>
        <dbReference type="ARBA" id="ARBA00022553"/>
    </source>
</evidence>
<proteinExistence type="predicted"/>
<dbReference type="Proteomes" id="UP000092207">
    <property type="component" value="Unassembled WGS sequence"/>
</dbReference>
<dbReference type="InterPro" id="IPR011006">
    <property type="entry name" value="CheY-like_superfamily"/>
</dbReference>
<dbReference type="InterPro" id="IPR001789">
    <property type="entry name" value="Sig_transdc_resp-reg_receiver"/>
</dbReference>
<evidence type="ECO:0000256" key="2">
    <source>
        <dbReference type="PROSITE-ProRule" id="PRU00169"/>
    </source>
</evidence>
<dbReference type="Gene3D" id="3.40.50.2300">
    <property type="match status" value="1"/>
</dbReference>
<gene>
    <name evidence="4" type="ORF">A5679_15935</name>
</gene>
<dbReference type="PROSITE" id="PS50110">
    <property type="entry name" value="RESPONSE_REGULATORY"/>
    <property type="match status" value="1"/>
</dbReference>
<protein>
    <recommendedName>
        <fullName evidence="3">Response regulatory domain-containing protein</fullName>
    </recommendedName>
</protein>
<name>A0A1A2VSK0_MYCSC</name>
<feature type="modified residue" description="4-aspartylphosphate" evidence="2">
    <location>
        <position position="58"/>
    </location>
</feature>
<sequence length="126" mass="13311">MTLGERTRCVIVDDNRDFLDAATRLLEHQGIDVVAVAMSSAEGLRCVADLLPDVALVDIDLGEESGFELVEKLRQATSGGKVPTILISTHSEEDFAELVSTSSALAFIPKSALSGAAIRDALRVAG</sequence>
<organism evidence="4 5">
    <name type="scientific">Mycobacterium scrofulaceum</name>
    <dbReference type="NCBI Taxonomy" id="1783"/>
    <lineage>
        <taxon>Bacteria</taxon>
        <taxon>Bacillati</taxon>
        <taxon>Actinomycetota</taxon>
        <taxon>Actinomycetes</taxon>
        <taxon>Mycobacteriales</taxon>
        <taxon>Mycobacteriaceae</taxon>
        <taxon>Mycobacterium</taxon>
    </lineage>
</organism>
<accession>A0A1A2VSK0</accession>
<dbReference type="PANTHER" id="PTHR44591">
    <property type="entry name" value="STRESS RESPONSE REGULATOR PROTEIN 1"/>
    <property type="match status" value="1"/>
</dbReference>
<evidence type="ECO:0000259" key="3">
    <source>
        <dbReference type="PROSITE" id="PS50110"/>
    </source>
</evidence>
<reference evidence="4 5" key="1">
    <citation type="submission" date="2016-06" db="EMBL/GenBank/DDBJ databases">
        <authorList>
            <person name="Kjaerup R.B."/>
            <person name="Dalgaard T.S."/>
            <person name="Juul-Madsen H.R."/>
        </authorList>
    </citation>
    <scope>NUCLEOTIDE SEQUENCE [LARGE SCALE GENOMIC DNA]</scope>
    <source>
        <strain evidence="4 5">E2838</strain>
    </source>
</reference>
<dbReference type="RefSeq" id="WP_067305060.1">
    <property type="nucleotide sequence ID" value="NZ_LZJY01000192.1"/>
</dbReference>
<dbReference type="AlphaFoldDB" id="A0A1A2VSK0"/>
<evidence type="ECO:0000313" key="4">
    <source>
        <dbReference type="EMBL" id="OBI03840.1"/>
    </source>
</evidence>
<feature type="domain" description="Response regulatory" evidence="3">
    <location>
        <begin position="8"/>
        <end position="125"/>
    </location>
</feature>
<keyword evidence="1 2" id="KW-0597">Phosphoprotein</keyword>